<dbReference type="RefSeq" id="WP_252960807.1">
    <property type="nucleotide sequence ID" value="NZ_CAMIPH010000007.1"/>
</dbReference>
<gene>
    <name evidence="1" type="ORF">KFQ06_17525</name>
</gene>
<dbReference type="Proteomes" id="UP001056873">
    <property type="component" value="Chromosome"/>
</dbReference>
<dbReference type="EMBL" id="CP074347">
    <property type="protein sequence ID" value="USU99829.1"/>
    <property type="molecule type" value="Genomic_DNA"/>
</dbReference>
<organism evidence="1 2">
    <name type="scientific">Serratia entomophila</name>
    <dbReference type="NCBI Taxonomy" id="42906"/>
    <lineage>
        <taxon>Bacteria</taxon>
        <taxon>Pseudomonadati</taxon>
        <taxon>Pseudomonadota</taxon>
        <taxon>Gammaproteobacteria</taxon>
        <taxon>Enterobacterales</taxon>
        <taxon>Yersiniaceae</taxon>
        <taxon>Serratia</taxon>
    </lineage>
</organism>
<name>A0ABY5CQV3_9GAMM</name>
<evidence type="ECO:0000313" key="2">
    <source>
        <dbReference type="Proteomes" id="UP001056873"/>
    </source>
</evidence>
<accession>A0ABY5CQV3</accession>
<protein>
    <submittedName>
        <fullName evidence="1">Uncharacterized protein</fullName>
    </submittedName>
</protein>
<proteinExistence type="predicted"/>
<reference evidence="1" key="1">
    <citation type="journal article" date="2022" name="BMC Genomics">
        <title>Genome sequence of the entomopathogenic Serratia entomophila isolate 626 and characterisation of the species specific itaconate degradation pathway.</title>
        <authorList>
            <person name="Vaughan A.L."/>
            <person name="Altermann E."/>
            <person name="Glare T.R."/>
            <person name="Hurst M.R.H."/>
        </authorList>
    </citation>
    <scope>NUCLEOTIDE SEQUENCE</scope>
    <source>
        <strain evidence="1">626</strain>
    </source>
</reference>
<keyword evidence="2" id="KW-1185">Reference proteome</keyword>
<evidence type="ECO:0000313" key="1">
    <source>
        <dbReference type="EMBL" id="USU99829.1"/>
    </source>
</evidence>
<sequence>MTKLAAIPLAFSTAIGQYGVVILLKNDGEADLFTRLKALYSSFIPAEREGCPHRRRKKFSAIKCRPPTQWICWTFLSISRNNEEGQ</sequence>